<evidence type="ECO:0000313" key="7">
    <source>
        <dbReference type="EMBL" id="EAT16471.1"/>
    </source>
</evidence>
<sequence>GEIDTIRSRRQLQMEHVRLELEEKLATVQRLEASLERLNVSRLEKQHSLVSSLFEASWVHGAGGYLLVNRADQIVYDDCPSEYPHTSGEEGKGELLHQVLQPVIQASFSQPDKITWHESTLVLSDGRNHRFLSGVTCLKRLDCVFVVTMDLEDATKRVQRDVVELLSVERFGHDDYGYYFIVGPQDQLLLNASHHPAYHEDLSPLADVNDNKTLFRQLKNISRHSGQSFYRYDYINPNRDNCTEEKLSYLIFYPPWNWTIGAGFYLNEHKLELEKSIAQANQASRDKINRGLLLLILNLLFGLSVALYVNRHIHRLDRNRQAHMHELEQYKKLLDLSCMVSKGDLTGHITYTNESFQRVTGYTADEMLGKPHNLFRHPSTPKKVFKELWDTIQAGMVWRGSSKNLGKNNKPFYTQQVIMPITDDNGNILEYIAARYDITELLEKREQLQLAFSTDTVTALGSRFKLLRDIERGPADQCLALIDMVSFHGVNKLYGTETGDMILKYIGESLSLFYGGTKTTLYRLNADIFAVLSPRVENFSSTMDAFLDQFSQKKFCLEDTMNTEIPITLTVGIACRQENLLTCADSALKEAKRQNLRLMIYNQDLADSDEYKQKMYWIDTVQQAMTEGRLVAYYQPIIDLSTGQICKFETLMRLLDKDGTPVPPGLFLPVLKQTQFYAYMTHAMIEQACAFFKDKVCHFSINFTVDDLLRKETVQLIVDTALRYDVIDRLVLEVVETENIQNYDQALETIRYLKELGCQISIDDFGSGYSNFSYLTQVSADVIKIDGSLVQAINQDERTRELISSIVQFAHRSDMKVVAEFIDSAEILQSVKEIGCDMGQGYHFSPPVPASEIPPCSRHT</sequence>
<dbReference type="Pfam" id="PF00990">
    <property type="entry name" value="GGDEF"/>
    <property type="match status" value="1"/>
</dbReference>
<dbReference type="Gene3D" id="3.30.70.270">
    <property type="match status" value="1"/>
</dbReference>
<dbReference type="OrthoDB" id="9777298at2"/>
<feature type="transmembrane region" description="Helical" evidence="2">
    <location>
        <begin position="291"/>
        <end position="309"/>
    </location>
</feature>
<organism evidence="7 8">
    <name type="scientific">Desulfuromonas acetoxidans (strain DSM 684 / 11070)</name>
    <dbReference type="NCBI Taxonomy" id="281689"/>
    <lineage>
        <taxon>Bacteria</taxon>
        <taxon>Pseudomonadati</taxon>
        <taxon>Thermodesulfobacteriota</taxon>
        <taxon>Desulfuromonadia</taxon>
        <taxon>Desulfuromonadales</taxon>
        <taxon>Desulfuromonadaceae</taxon>
        <taxon>Desulfuromonas</taxon>
    </lineage>
</organism>
<gene>
    <name evidence="7" type="ORF">Dace_1935</name>
</gene>
<evidence type="ECO:0000256" key="2">
    <source>
        <dbReference type="SAM" id="Phobius"/>
    </source>
</evidence>
<feature type="domain" description="GGDEF" evidence="6">
    <location>
        <begin position="475"/>
        <end position="603"/>
    </location>
</feature>
<dbReference type="CDD" id="cd01948">
    <property type="entry name" value="EAL"/>
    <property type="match status" value="1"/>
</dbReference>
<comment type="caution">
    <text evidence="7">The sequence shown here is derived from an EMBL/GenBank/DDBJ whole genome shotgun (WGS) entry which is preliminary data.</text>
</comment>
<keyword evidence="1" id="KW-0175">Coiled coil</keyword>
<dbReference type="InterPro" id="IPR004010">
    <property type="entry name" value="Double_Cache_2"/>
</dbReference>
<dbReference type="Pfam" id="PF08269">
    <property type="entry name" value="dCache_2"/>
    <property type="match status" value="1"/>
</dbReference>
<keyword evidence="8" id="KW-1185">Reference proteome</keyword>
<dbReference type="PROSITE" id="PS50113">
    <property type="entry name" value="PAC"/>
    <property type="match status" value="1"/>
</dbReference>
<dbReference type="EMBL" id="AAEW02000005">
    <property type="protein sequence ID" value="EAT16471.1"/>
    <property type="molecule type" value="Genomic_DNA"/>
</dbReference>
<evidence type="ECO:0000256" key="1">
    <source>
        <dbReference type="SAM" id="Coils"/>
    </source>
</evidence>
<dbReference type="SMART" id="SM00052">
    <property type="entry name" value="EAL"/>
    <property type="match status" value="1"/>
</dbReference>
<dbReference type="Pfam" id="PF13426">
    <property type="entry name" value="PAS_9"/>
    <property type="match status" value="1"/>
</dbReference>
<dbReference type="InterPro" id="IPR000160">
    <property type="entry name" value="GGDEF_dom"/>
</dbReference>
<dbReference type="RefSeq" id="WP_005999172.1">
    <property type="nucleotide sequence ID" value="NZ_AAEW02000005.1"/>
</dbReference>
<dbReference type="PROSITE" id="PS50112">
    <property type="entry name" value="PAS"/>
    <property type="match status" value="1"/>
</dbReference>
<dbReference type="PANTHER" id="PTHR33121:SF71">
    <property type="entry name" value="OXYGEN SENSOR PROTEIN DOSP"/>
    <property type="match status" value="1"/>
</dbReference>
<feature type="coiled-coil region" evidence="1">
    <location>
        <begin position="14"/>
        <end position="41"/>
    </location>
</feature>
<feature type="domain" description="PAS" evidence="3">
    <location>
        <begin position="326"/>
        <end position="395"/>
    </location>
</feature>
<dbReference type="InterPro" id="IPR000700">
    <property type="entry name" value="PAS-assoc_C"/>
</dbReference>
<dbReference type="SUPFAM" id="SSF141868">
    <property type="entry name" value="EAL domain-like"/>
    <property type="match status" value="1"/>
</dbReference>
<dbReference type="PROSITE" id="PS50883">
    <property type="entry name" value="EAL"/>
    <property type="match status" value="1"/>
</dbReference>
<dbReference type="InterPro" id="IPR050706">
    <property type="entry name" value="Cyclic-di-GMP_PDE-like"/>
</dbReference>
<evidence type="ECO:0000259" key="4">
    <source>
        <dbReference type="PROSITE" id="PS50113"/>
    </source>
</evidence>
<dbReference type="GO" id="GO:0071111">
    <property type="term" value="F:cyclic-guanylate-specific phosphodiesterase activity"/>
    <property type="evidence" value="ECO:0007669"/>
    <property type="project" value="InterPro"/>
</dbReference>
<dbReference type="InterPro" id="IPR000014">
    <property type="entry name" value="PAS"/>
</dbReference>
<reference evidence="7" key="1">
    <citation type="submission" date="2006-05" db="EMBL/GenBank/DDBJ databases">
        <title>Annotation of the draft genome assembly of Desulfuromonas acetoxidans DSM 684.</title>
        <authorList>
            <consortium name="US DOE Joint Genome Institute (JGI-ORNL)"/>
            <person name="Larimer F."/>
            <person name="Land M."/>
            <person name="Hauser L."/>
        </authorList>
    </citation>
    <scope>NUCLEOTIDE SEQUENCE [LARGE SCALE GENOMIC DNA]</scope>
    <source>
        <strain evidence="7">DSM 684</strain>
    </source>
</reference>
<dbReference type="SMART" id="SM00267">
    <property type="entry name" value="GGDEF"/>
    <property type="match status" value="1"/>
</dbReference>
<name>Q1K1B7_DESA6</name>
<dbReference type="AlphaFoldDB" id="Q1K1B7"/>
<keyword evidence="2" id="KW-0472">Membrane</keyword>
<dbReference type="SUPFAM" id="SSF55073">
    <property type="entry name" value="Nucleotide cyclase"/>
    <property type="match status" value="1"/>
</dbReference>
<dbReference type="Pfam" id="PF00563">
    <property type="entry name" value="EAL"/>
    <property type="match status" value="1"/>
</dbReference>
<evidence type="ECO:0000259" key="6">
    <source>
        <dbReference type="PROSITE" id="PS50887"/>
    </source>
</evidence>
<dbReference type="InterPro" id="IPR035965">
    <property type="entry name" value="PAS-like_dom_sf"/>
</dbReference>
<dbReference type="CDD" id="cd00130">
    <property type="entry name" value="PAS"/>
    <property type="match status" value="1"/>
</dbReference>
<dbReference type="SUPFAM" id="SSF55785">
    <property type="entry name" value="PYP-like sensor domain (PAS domain)"/>
    <property type="match status" value="1"/>
</dbReference>
<dbReference type="InterPro" id="IPR043128">
    <property type="entry name" value="Rev_trsase/Diguanyl_cyclase"/>
</dbReference>
<accession>Q1K1B7</accession>
<dbReference type="Gene3D" id="3.20.20.450">
    <property type="entry name" value="EAL domain"/>
    <property type="match status" value="1"/>
</dbReference>
<dbReference type="InterPro" id="IPR001633">
    <property type="entry name" value="EAL_dom"/>
</dbReference>
<dbReference type="PROSITE" id="PS50887">
    <property type="entry name" value="GGDEF"/>
    <property type="match status" value="1"/>
</dbReference>
<feature type="non-terminal residue" evidence="7">
    <location>
        <position position="1"/>
    </location>
</feature>
<feature type="domain" description="PAC" evidence="4">
    <location>
        <begin position="398"/>
        <end position="450"/>
    </location>
</feature>
<proteinExistence type="predicted"/>
<reference evidence="7" key="2">
    <citation type="submission" date="2006-05" db="EMBL/GenBank/DDBJ databases">
        <title>Sequencing of the draft genome and assembly of Desulfuromonas acetoxidans DSM 684.</title>
        <authorList>
            <consortium name="US DOE Joint Genome Institute (JGI-PGF)"/>
            <person name="Copeland A."/>
            <person name="Lucas S."/>
            <person name="Lapidus A."/>
            <person name="Barry K."/>
            <person name="Detter J.C."/>
            <person name="Glavina del Rio T."/>
            <person name="Hammon N."/>
            <person name="Israni S."/>
            <person name="Dalin E."/>
            <person name="Tice H."/>
            <person name="Bruce D."/>
            <person name="Pitluck S."/>
            <person name="Richardson P."/>
        </authorList>
    </citation>
    <scope>NUCLEOTIDE SEQUENCE [LARGE SCALE GENOMIC DNA]</scope>
    <source>
        <strain evidence="7">DSM 684</strain>
    </source>
</reference>
<dbReference type="Proteomes" id="UP000005695">
    <property type="component" value="Unassembled WGS sequence"/>
</dbReference>
<keyword evidence="2" id="KW-0812">Transmembrane</keyword>
<dbReference type="InterPro" id="IPR029787">
    <property type="entry name" value="Nucleotide_cyclase"/>
</dbReference>
<evidence type="ECO:0000313" key="8">
    <source>
        <dbReference type="Proteomes" id="UP000005695"/>
    </source>
</evidence>
<evidence type="ECO:0000259" key="3">
    <source>
        <dbReference type="PROSITE" id="PS50112"/>
    </source>
</evidence>
<dbReference type="NCBIfam" id="TIGR00229">
    <property type="entry name" value="sensory_box"/>
    <property type="match status" value="1"/>
</dbReference>
<protein>
    <submittedName>
        <fullName evidence="7">Diguanylate cyclase/phosphodiesterase with PAS/PAC sensor(S)</fullName>
    </submittedName>
</protein>
<evidence type="ECO:0000259" key="5">
    <source>
        <dbReference type="PROSITE" id="PS50883"/>
    </source>
</evidence>
<dbReference type="Gene3D" id="3.30.450.20">
    <property type="entry name" value="PAS domain"/>
    <property type="match status" value="2"/>
</dbReference>
<keyword evidence="2" id="KW-1133">Transmembrane helix</keyword>
<feature type="domain" description="EAL" evidence="5">
    <location>
        <begin position="614"/>
        <end position="860"/>
    </location>
</feature>
<dbReference type="PANTHER" id="PTHR33121">
    <property type="entry name" value="CYCLIC DI-GMP PHOSPHODIESTERASE PDEF"/>
    <property type="match status" value="1"/>
</dbReference>
<dbReference type="InterPro" id="IPR035919">
    <property type="entry name" value="EAL_sf"/>
</dbReference>